<dbReference type="AlphaFoldDB" id="A0A9P4SJZ6"/>
<evidence type="ECO:0000313" key="2">
    <source>
        <dbReference type="EMBL" id="KAF2843230.1"/>
    </source>
</evidence>
<protein>
    <submittedName>
        <fullName evidence="2">FAD-linked reductase</fullName>
    </submittedName>
</protein>
<sequence length="202" mass="22265">MTNNDCTVTVKVDDGSGISKLVSHGYATVYKTTTMGALQCMDLSGLKLPEELFTGIRSLSYDRASKVVIVFSNPWWIKYKEPETGAPLISDGGFSCTDLLIHTVVYPSWNDWEDKPAVPMGSYTWTQDATRIGSLIPDHNTHKPSADDELVTLMLQNLSKIWSSVQGGPTFETLKKWYVTHPAYAWSHDPNTAGAFALFGPG</sequence>
<dbReference type="OrthoDB" id="7777654at2759"/>
<dbReference type="InterPro" id="IPR002937">
    <property type="entry name" value="Amino_oxidase"/>
</dbReference>
<dbReference type="GO" id="GO:0016491">
    <property type="term" value="F:oxidoreductase activity"/>
    <property type="evidence" value="ECO:0007669"/>
    <property type="project" value="InterPro"/>
</dbReference>
<organism evidence="2 3">
    <name type="scientific">Patellaria atrata CBS 101060</name>
    <dbReference type="NCBI Taxonomy" id="1346257"/>
    <lineage>
        <taxon>Eukaryota</taxon>
        <taxon>Fungi</taxon>
        <taxon>Dikarya</taxon>
        <taxon>Ascomycota</taxon>
        <taxon>Pezizomycotina</taxon>
        <taxon>Dothideomycetes</taxon>
        <taxon>Dothideomycetes incertae sedis</taxon>
        <taxon>Patellariales</taxon>
        <taxon>Patellariaceae</taxon>
        <taxon>Patellaria</taxon>
    </lineage>
</organism>
<comment type="caution">
    <text evidence="2">The sequence shown here is derived from an EMBL/GenBank/DDBJ whole genome shotgun (WGS) entry which is preliminary data.</text>
</comment>
<evidence type="ECO:0000313" key="3">
    <source>
        <dbReference type="Proteomes" id="UP000799429"/>
    </source>
</evidence>
<reference evidence="2" key="1">
    <citation type="journal article" date="2020" name="Stud. Mycol.">
        <title>101 Dothideomycetes genomes: a test case for predicting lifestyles and emergence of pathogens.</title>
        <authorList>
            <person name="Haridas S."/>
            <person name="Albert R."/>
            <person name="Binder M."/>
            <person name="Bloem J."/>
            <person name="Labutti K."/>
            <person name="Salamov A."/>
            <person name="Andreopoulos B."/>
            <person name="Baker S."/>
            <person name="Barry K."/>
            <person name="Bills G."/>
            <person name="Bluhm B."/>
            <person name="Cannon C."/>
            <person name="Castanera R."/>
            <person name="Culley D."/>
            <person name="Daum C."/>
            <person name="Ezra D."/>
            <person name="Gonzalez J."/>
            <person name="Henrissat B."/>
            <person name="Kuo A."/>
            <person name="Liang C."/>
            <person name="Lipzen A."/>
            <person name="Lutzoni F."/>
            <person name="Magnuson J."/>
            <person name="Mondo S."/>
            <person name="Nolan M."/>
            <person name="Ohm R."/>
            <person name="Pangilinan J."/>
            <person name="Park H.-J."/>
            <person name="Ramirez L."/>
            <person name="Alfaro M."/>
            <person name="Sun H."/>
            <person name="Tritt A."/>
            <person name="Yoshinaga Y."/>
            <person name="Zwiers L.-H."/>
            <person name="Turgeon B."/>
            <person name="Goodwin S."/>
            <person name="Spatafora J."/>
            <person name="Crous P."/>
            <person name="Grigoriev I."/>
        </authorList>
    </citation>
    <scope>NUCLEOTIDE SEQUENCE</scope>
    <source>
        <strain evidence="2">CBS 101060</strain>
    </source>
</reference>
<proteinExistence type="predicted"/>
<keyword evidence="3" id="KW-1185">Reference proteome</keyword>
<gene>
    <name evidence="2" type="ORF">M501DRAFT_1012589</name>
</gene>
<dbReference type="Gene3D" id="3.90.660.10">
    <property type="match status" value="1"/>
</dbReference>
<dbReference type="Proteomes" id="UP000799429">
    <property type="component" value="Unassembled WGS sequence"/>
</dbReference>
<dbReference type="EMBL" id="MU006089">
    <property type="protein sequence ID" value="KAF2843230.1"/>
    <property type="molecule type" value="Genomic_DNA"/>
</dbReference>
<dbReference type="Pfam" id="PF01593">
    <property type="entry name" value="Amino_oxidase"/>
    <property type="match status" value="1"/>
</dbReference>
<accession>A0A9P4SJZ6</accession>
<evidence type="ECO:0000259" key="1">
    <source>
        <dbReference type="Pfam" id="PF01593"/>
    </source>
</evidence>
<name>A0A9P4SJZ6_9PEZI</name>
<dbReference type="SUPFAM" id="SSF54373">
    <property type="entry name" value="FAD-linked reductases, C-terminal domain"/>
    <property type="match status" value="1"/>
</dbReference>
<feature type="domain" description="Amine oxidase" evidence="1">
    <location>
        <begin position="8"/>
        <end position="200"/>
    </location>
</feature>